<dbReference type="InterPro" id="IPR011989">
    <property type="entry name" value="ARM-like"/>
</dbReference>
<feature type="domain" description="Clathrin/coatomer adaptor adaptin-like N-terminal" evidence="6">
    <location>
        <begin position="7"/>
        <end position="65"/>
    </location>
</feature>
<evidence type="ECO:0000256" key="3">
    <source>
        <dbReference type="ARBA" id="ARBA00022448"/>
    </source>
</evidence>
<dbReference type="GO" id="GO:0016192">
    <property type="term" value="P:vesicle-mediated transport"/>
    <property type="evidence" value="ECO:0007669"/>
    <property type="project" value="InterPro"/>
</dbReference>
<comment type="similarity">
    <text evidence="2">Belongs to the adaptor complexes large subunit family.</text>
</comment>
<evidence type="ECO:0000256" key="2">
    <source>
        <dbReference type="ARBA" id="ARBA00006613"/>
    </source>
</evidence>
<name>A0A9Q0DZC5_9TELE</name>
<evidence type="ECO:0000259" key="6">
    <source>
        <dbReference type="Pfam" id="PF01602"/>
    </source>
</evidence>
<dbReference type="GO" id="GO:0012505">
    <property type="term" value="C:endomembrane system"/>
    <property type="evidence" value="ECO:0007669"/>
    <property type="project" value="UniProtKB-SubCell"/>
</dbReference>
<gene>
    <name evidence="7" type="ORF">NHX12_003513</name>
</gene>
<evidence type="ECO:0000256" key="5">
    <source>
        <dbReference type="ARBA" id="ARBA00023136"/>
    </source>
</evidence>
<keyword evidence="8" id="KW-1185">Reference proteome</keyword>
<dbReference type="GO" id="GO:0006886">
    <property type="term" value="P:intracellular protein transport"/>
    <property type="evidence" value="ECO:0007669"/>
    <property type="project" value="InterPro"/>
</dbReference>
<accession>A0A9Q0DZC5</accession>
<dbReference type="Gene3D" id="1.25.10.10">
    <property type="entry name" value="Leucine-rich Repeat Variant"/>
    <property type="match status" value="1"/>
</dbReference>
<proteinExistence type="inferred from homology"/>
<evidence type="ECO:0000256" key="4">
    <source>
        <dbReference type="ARBA" id="ARBA00022927"/>
    </source>
</evidence>
<dbReference type="GO" id="GO:0030117">
    <property type="term" value="C:membrane coat"/>
    <property type="evidence" value="ECO:0007669"/>
    <property type="project" value="InterPro"/>
</dbReference>
<dbReference type="OrthoDB" id="302453at2759"/>
<evidence type="ECO:0000313" key="8">
    <source>
        <dbReference type="Proteomes" id="UP001148018"/>
    </source>
</evidence>
<keyword evidence="3" id="KW-0813">Transport</keyword>
<dbReference type="EMBL" id="JANIIK010000110">
    <property type="protein sequence ID" value="KAJ3597113.1"/>
    <property type="molecule type" value="Genomic_DNA"/>
</dbReference>
<dbReference type="PANTHER" id="PTHR11134">
    <property type="entry name" value="ADAPTOR COMPLEX SUBUNIT BETA FAMILY MEMBER"/>
    <property type="match status" value="1"/>
</dbReference>
<sequence>MPAAGQLVAGSVVMAFEEVCPERIDLIHKNYRKLCNLLIDVEEWGQVVIINMLTRYARTQFLNPNLNVRTHTHTHTHTVPQP</sequence>
<comment type="subcellular location">
    <subcellularLocation>
        <location evidence="1">Endomembrane system</location>
        <topology evidence="1">Peripheral membrane protein</topology>
    </subcellularLocation>
</comment>
<dbReference type="Proteomes" id="UP001148018">
    <property type="component" value="Unassembled WGS sequence"/>
</dbReference>
<evidence type="ECO:0000313" key="7">
    <source>
        <dbReference type="EMBL" id="KAJ3597113.1"/>
    </source>
</evidence>
<evidence type="ECO:0000256" key="1">
    <source>
        <dbReference type="ARBA" id="ARBA00004184"/>
    </source>
</evidence>
<keyword evidence="5" id="KW-0472">Membrane</keyword>
<organism evidence="7 8">
    <name type="scientific">Muraenolepis orangiensis</name>
    <name type="common">Patagonian moray cod</name>
    <dbReference type="NCBI Taxonomy" id="630683"/>
    <lineage>
        <taxon>Eukaryota</taxon>
        <taxon>Metazoa</taxon>
        <taxon>Chordata</taxon>
        <taxon>Craniata</taxon>
        <taxon>Vertebrata</taxon>
        <taxon>Euteleostomi</taxon>
        <taxon>Actinopterygii</taxon>
        <taxon>Neopterygii</taxon>
        <taxon>Teleostei</taxon>
        <taxon>Neoteleostei</taxon>
        <taxon>Acanthomorphata</taxon>
        <taxon>Zeiogadaria</taxon>
        <taxon>Gadariae</taxon>
        <taxon>Gadiformes</taxon>
        <taxon>Muraenolepidoidei</taxon>
        <taxon>Muraenolepididae</taxon>
        <taxon>Muraenolepis</taxon>
    </lineage>
</organism>
<comment type="caution">
    <text evidence="7">The sequence shown here is derived from an EMBL/GenBank/DDBJ whole genome shotgun (WGS) entry which is preliminary data.</text>
</comment>
<dbReference type="Pfam" id="PF01602">
    <property type="entry name" value="Adaptin_N"/>
    <property type="match status" value="1"/>
</dbReference>
<dbReference type="InterPro" id="IPR002553">
    <property type="entry name" value="Clathrin/coatomer_adapt-like_N"/>
</dbReference>
<dbReference type="InterPro" id="IPR026739">
    <property type="entry name" value="AP_beta"/>
</dbReference>
<keyword evidence="4" id="KW-0653">Protein transport</keyword>
<protein>
    <recommendedName>
        <fullName evidence="6">Clathrin/coatomer adaptor adaptin-like N-terminal domain-containing protein</fullName>
    </recommendedName>
</protein>
<dbReference type="AlphaFoldDB" id="A0A9Q0DZC5"/>
<reference evidence="7" key="1">
    <citation type="submission" date="2022-07" db="EMBL/GenBank/DDBJ databases">
        <title>Chromosome-level genome of Muraenolepis orangiensis.</title>
        <authorList>
            <person name="Kim J."/>
        </authorList>
    </citation>
    <scope>NUCLEOTIDE SEQUENCE</scope>
    <source>
        <strain evidence="7">KU_S4_2022</strain>
        <tissue evidence="7">Muscle</tissue>
    </source>
</reference>